<dbReference type="Proteomes" id="UP000799438">
    <property type="component" value="Unassembled WGS sequence"/>
</dbReference>
<evidence type="ECO:0000313" key="2">
    <source>
        <dbReference type="EMBL" id="KAF2141993.1"/>
    </source>
</evidence>
<reference evidence="2" key="1">
    <citation type="journal article" date="2020" name="Stud. Mycol.">
        <title>101 Dothideomycetes genomes: a test case for predicting lifestyles and emergence of pathogens.</title>
        <authorList>
            <person name="Haridas S."/>
            <person name="Albert R."/>
            <person name="Binder M."/>
            <person name="Bloem J."/>
            <person name="Labutti K."/>
            <person name="Salamov A."/>
            <person name="Andreopoulos B."/>
            <person name="Baker S."/>
            <person name="Barry K."/>
            <person name="Bills G."/>
            <person name="Bluhm B."/>
            <person name="Cannon C."/>
            <person name="Castanera R."/>
            <person name="Culley D."/>
            <person name="Daum C."/>
            <person name="Ezra D."/>
            <person name="Gonzalez J."/>
            <person name="Henrissat B."/>
            <person name="Kuo A."/>
            <person name="Liang C."/>
            <person name="Lipzen A."/>
            <person name="Lutzoni F."/>
            <person name="Magnuson J."/>
            <person name="Mondo S."/>
            <person name="Nolan M."/>
            <person name="Ohm R."/>
            <person name="Pangilinan J."/>
            <person name="Park H.-J."/>
            <person name="Ramirez L."/>
            <person name="Alfaro M."/>
            <person name="Sun H."/>
            <person name="Tritt A."/>
            <person name="Yoshinaga Y."/>
            <person name="Zwiers L.-H."/>
            <person name="Turgeon B."/>
            <person name="Goodwin S."/>
            <person name="Spatafora J."/>
            <person name="Crous P."/>
            <person name="Grigoriev I."/>
        </authorList>
    </citation>
    <scope>NUCLEOTIDE SEQUENCE</scope>
    <source>
        <strain evidence="2">CBS 121167</strain>
    </source>
</reference>
<dbReference type="AlphaFoldDB" id="A0A6A6BF41"/>
<dbReference type="GeneID" id="54300648"/>
<proteinExistence type="predicted"/>
<organism evidence="2 3">
    <name type="scientific">Aplosporella prunicola CBS 121167</name>
    <dbReference type="NCBI Taxonomy" id="1176127"/>
    <lineage>
        <taxon>Eukaryota</taxon>
        <taxon>Fungi</taxon>
        <taxon>Dikarya</taxon>
        <taxon>Ascomycota</taxon>
        <taxon>Pezizomycotina</taxon>
        <taxon>Dothideomycetes</taxon>
        <taxon>Dothideomycetes incertae sedis</taxon>
        <taxon>Botryosphaeriales</taxon>
        <taxon>Aplosporellaceae</taxon>
        <taxon>Aplosporella</taxon>
    </lineage>
</organism>
<dbReference type="RefSeq" id="XP_033397705.1">
    <property type="nucleotide sequence ID" value="XM_033543151.1"/>
</dbReference>
<name>A0A6A6BF41_9PEZI</name>
<protein>
    <submittedName>
        <fullName evidence="2">Uncharacterized protein</fullName>
    </submittedName>
</protein>
<feature type="region of interest" description="Disordered" evidence="1">
    <location>
        <begin position="1"/>
        <end position="22"/>
    </location>
</feature>
<evidence type="ECO:0000313" key="3">
    <source>
        <dbReference type="Proteomes" id="UP000799438"/>
    </source>
</evidence>
<accession>A0A6A6BF41</accession>
<keyword evidence="3" id="KW-1185">Reference proteome</keyword>
<feature type="region of interest" description="Disordered" evidence="1">
    <location>
        <begin position="361"/>
        <end position="395"/>
    </location>
</feature>
<gene>
    <name evidence="2" type="ORF">K452DRAFT_308402</name>
</gene>
<dbReference type="EMBL" id="ML995485">
    <property type="protein sequence ID" value="KAF2141993.1"/>
    <property type="molecule type" value="Genomic_DNA"/>
</dbReference>
<evidence type="ECO:0000256" key="1">
    <source>
        <dbReference type="SAM" id="MobiDB-lite"/>
    </source>
</evidence>
<dbReference type="OrthoDB" id="1684382at2759"/>
<sequence>MPNLRNSEADPSRRGQSPSGPVPSAYHYYPSSHMMFKWLGGIHDVLAGSDAITKLFPAYNTILSRAYYSVLWFIQVLRAKAAAHTLTRKETQFLQRFERAFLWEYLPIAGPLKPFFMSLGAVKPDDTLSWLYPILPIQLGPSRASDLSVISEHNALLPCFPGIISMFHAIKDHTSLATSFSDDIFVPSDVSTGGWTFQGHLFPPPTARTHVEKAYFWLPGINKAPEQTTSALARTQSNLERCSNIPIITADTRLATIDEYLLMTDDMSWFQHLITNAFFESTFFKDSTVLSKISPVATLQTVIAGAFPVVELTDIPDMPGVWYSRSLIPLRTQKQPICTMTTDNDCPVGINTMLSLTLSPNTSSSGGTDLQDHRFGNDVESTDREEDEDPIPRPLYDDFISSVILTHYQKVKDDKAN</sequence>